<dbReference type="CDD" id="cd01127">
    <property type="entry name" value="TrwB_TraG_TraD_VirD4"/>
    <property type="match status" value="1"/>
</dbReference>
<dbReference type="Proteomes" id="UP000631034">
    <property type="component" value="Unassembled WGS sequence"/>
</dbReference>
<dbReference type="SMART" id="SM00843">
    <property type="entry name" value="Ftsk_gamma"/>
    <property type="match status" value="1"/>
</dbReference>
<evidence type="ECO:0000256" key="5">
    <source>
        <dbReference type="ARBA" id="ARBA00025923"/>
    </source>
</evidence>
<feature type="compositionally biased region" description="Acidic residues" evidence="7">
    <location>
        <begin position="194"/>
        <end position="219"/>
    </location>
</feature>
<evidence type="ECO:0000256" key="2">
    <source>
        <dbReference type="ARBA" id="ARBA00022741"/>
    </source>
</evidence>
<dbReference type="GO" id="GO:0005524">
    <property type="term" value="F:ATP binding"/>
    <property type="evidence" value="ECO:0007669"/>
    <property type="project" value="UniProtKB-UniRule"/>
</dbReference>
<dbReference type="InterPro" id="IPR041027">
    <property type="entry name" value="FtsK_alpha"/>
</dbReference>
<feature type="compositionally biased region" description="Low complexity" evidence="7">
    <location>
        <begin position="273"/>
        <end position="312"/>
    </location>
</feature>
<dbReference type="Gene3D" id="1.10.10.10">
    <property type="entry name" value="Winged helix-like DNA-binding domain superfamily/Winged helix DNA-binding domain"/>
    <property type="match status" value="1"/>
</dbReference>
<reference evidence="9" key="1">
    <citation type="submission" date="2020-10" db="EMBL/GenBank/DDBJ databases">
        <title>Genome sequence of the unusual species of purple photosynthetic bacteria, Phaeovibrio sulfidiphilus DSM 23193, type strain.</title>
        <authorList>
            <person name="Kyndt J.A."/>
            <person name="Meyer T.E."/>
        </authorList>
    </citation>
    <scope>NUCLEOTIDE SEQUENCE</scope>
    <source>
        <strain evidence="9">DSM 23193</strain>
    </source>
</reference>
<evidence type="ECO:0000256" key="1">
    <source>
        <dbReference type="ARBA" id="ARBA00006474"/>
    </source>
</evidence>
<dbReference type="PANTHER" id="PTHR22683:SF41">
    <property type="entry name" value="DNA TRANSLOCASE FTSK"/>
    <property type="match status" value="1"/>
</dbReference>
<proteinExistence type="inferred from homology"/>
<gene>
    <name evidence="9" type="ORF">IHV25_04955</name>
</gene>
<keyword evidence="4" id="KW-0238">DNA-binding</keyword>
<protein>
    <submittedName>
        <fullName evidence="9">DNA translocase FtsK</fullName>
    </submittedName>
</protein>
<comment type="caution">
    <text evidence="9">The sequence shown here is derived from an EMBL/GenBank/DDBJ whole genome shotgun (WGS) entry which is preliminary data.</text>
</comment>
<comment type="subunit">
    <text evidence="5">Homohexamer. Forms a ring that surrounds DNA.</text>
</comment>
<dbReference type="Pfam" id="PF01580">
    <property type="entry name" value="FtsK_SpoIIIE"/>
    <property type="match status" value="1"/>
</dbReference>
<evidence type="ECO:0000256" key="3">
    <source>
        <dbReference type="ARBA" id="ARBA00022840"/>
    </source>
</evidence>
<dbReference type="GO" id="GO:0003677">
    <property type="term" value="F:DNA binding"/>
    <property type="evidence" value="ECO:0007669"/>
    <property type="project" value="UniProtKB-KW"/>
</dbReference>
<evidence type="ECO:0000256" key="6">
    <source>
        <dbReference type="PROSITE-ProRule" id="PRU00289"/>
    </source>
</evidence>
<dbReference type="InterPro" id="IPR050206">
    <property type="entry name" value="FtsK/SpoIIIE/SftA"/>
</dbReference>
<keyword evidence="3 6" id="KW-0067">ATP-binding</keyword>
<dbReference type="InterPro" id="IPR036388">
    <property type="entry name" value="WH-like_DNA-bd_sf"/>
</dbReference>
<comment type="similarity">
    <text evidence="1">Belongs to the FtsK/SpoIIIE/SftA family.</text>
</comment>
<dbReference type="Pfam" id="PF17854">
    <property type="entry name" value="FtsK_alpha"/>
    <property type="match status" value="1"/>
</dbReference>
<dbReference type="Pfam" id="PF09397">
    <property type="entry name" value="FtsK_gamma"/>
    <property type="match status" value="1"/>
</dbReference>
<dbReference type="SUPFAM" id="SSF46785">
    <property type="entry name" value="Winged helix' DNA-binding domain"/>
    <property type="match status" value="1"/>
</dbReference>
<dbReference type="InterPro" id="IPR018541">
    <property type="entry name" value="Ftsk_gamma"/>
</dbReference>
<feature type="compositionally biased region" description="Low complexity" evidence="7">
    <location>
        <begin position="165"/>
        <end position="174"/>
    </location>
</feature>
<dbReference type="AlphaFoldDB" id="A0A8J7CC83"/>
<evidence type="ECO:0000313" key="10">
    <source>
        <dbReference type="Proteomes" id="UP000631034"/>
    </source>
</evidence>
<evidence type="ECO:0000256" key="7">
    <source>
        <dbReference type="SAM" id="MobiDB-lite"/>
    </source>
</evidence>
<dbReference type="Gene3D" id="3.40.50.300">
    <property type="entry name" value="P-loop containing nucleotide triphosphate hydrolases"/>
    <property type="match status" value="1"/>
</dbReference>
<accession>A0A8J7CC83</accession>
<dbReference type="InterPro" id="IPR002543">
    <property type="entry name" value="FtsK_dom"/>
</dbReference>
<evidence type="ECO:0000259" key="8">
    <source>
        <dbReference type="PROSITE" id="PS50901"/>
    </source>
</evidence>
<evidence type="ECO:0000313" key="9">
    <source>
        <dbReference type="EMBL" id="MBE1236993.1"/>
    </source>
</evidence>
<dbReference type="PANTHER" id="PTHR22683">
    <property type="entry name" value="SPORULATION PROTEIN RELATED"/>
    <property type="match status" value="1"/>
</dbReference>
<dbReference type="SUPFAM" id="SSF52540">
    <property type="entry name" value="P-loop containing nucleoside triphosphate hydrolases"/>
    <property type="match status" value="1"/>
</dbReference>
<feature type="domain" description="FtsK" evidence="8">
    <location>
        <begin position="452"/>
        <end position="671"/>
    </location>
</feature>
<feature type="region of interest" description="Disordered" evidence="7">
    <location>
        <begin position="231"/>
        <end position="340"/>
    </location>
</feature>
<dbReference type="EMBL" id="JACZHT010000003">
    <property type="protein sequence ID" value="MBE1236993.1"/>
    <property type="molecule type" value="Genomic_DNA"/>
</dbReference>
<keyword evidence="2 6" id="KW-0547">Nucleotide-binding</keyword>
<feature type="binding site" evidence="6">
    <location>
        <begin position="469"/>
        <end position="476"/>
    </location>
    <ligand>
        <name>ATP</name>
        <dbReference type="ChEBI" id="CHEBI:30616"/>
    </ligand>
</feature>
<feature type="region of interest" description="Disordered" evidence="7">
    <location>
        <begin position="135"/>
        <end position="219"/>
    </location>
</feature>
<dbReference type="InterPro" id="IPR027417">
    <property type="entry name" value="P-loop_NTPase"/>
</dbReference>
<dbReference type="InterPro" id="IPR036390">
    <property type="entry name" value="WH_DNA-bd_sf"/>
</dbReference>
<sequence>MNDRPFALHLTEWPADTREWFIEVDRGCPQVAAIWGTGTDDEATAAAIAYAFVAGIEWAERDRDHRRDDVEPEVGDDSAFGGQWLETTDTSTASWSGVRGNAPLAAKILGGVTAGQVEASLMPCGFGSFALPAGDAFGLDPQDDPDDANRDGDIPSPDDADLADAEGGLSADAGAGSGEVGAFPADFAASTENDGADADGQDFPDAEDAGSPDGSEADPIDEERMWAFAPPPVSQRGRAGATDPKAAVAGDVDTPFIPEPPADPGSLEELFEAAGSAATTGEAPATASAAASAPEPESASASASGAATARTPAPLPRPSVALLSSPPEDRLAGDSDENELAGKAAKLETVLKNFRVRGEIMEVRPGPCVTLFELEPVPGTKSSTIINLADDIARSMSAVTCRIALVPGRSVIGIELPNETREMVYLREILDSRAWRESRARLPMALGKDIGGEPVVVDLARMPHLLIAGTTGSGKSVGINAMILSLLYHLEPEQCRLIMIDPKMLELSVYDDIPHLLTPVVTDPHKAVSALKWVVREMENRYRAMALLGVRNLDGYNARVADLNARGEQVTSRVQVGFDKEKREPIFEDRIVQLEPLPCIVVVVDEMADLMLVAGKEIETLIQRLAQMARAAGIHLIMATQRPSVDVITGTIKANFPTRISFQVTSKIDSRTILGESGAEQLLGQGDMLFMRAGGKISRVHGAFVSDHEVESVVAYLQAQGQPDYVYAVTEDEDGEPLDLSGPNGNGGSPLEERFTDDGEDGDLYSQAIAVILREGKVSVSFVQRHLQIGYNRAARLVERMENEGVVSAPNHVGKREILPGARSYFAGREG</sequence>
<keyword evidence="10" id="KW-1185">Reference proteome</keyword>
<dbReference type="PROSITE" id="PS50901">
    <property type="entry name" value="FTSK"/>
    <property type="match status" value="1"/>
</dbReference>
<dbReference type="Gene3D" id="3.30.980.40">
    <property type="match status" value="1"/>
</dbReference>
<name>A0A8J7CC83_9PROT</name>
<evidence type="ECO:0000256" key="4">
    <source>
        <dbReference type="ARBA" id="ARBA00023125"/>
    </source>
</evidence>
<organism evidence="9 10">
    <name type="scientific">Phaeovibrio sulfidiphilus</name>
    <dbReference type="NCBI Taxonomy" id="1220600"/>
    <lineage>
        <taxon>Bacteria</taxon>
        <taxon>Pseudomonadati</taxon>
        <taxon>Pseudomonadota</taxon>
        <taxon>Alphaproteobacteria</taxon>
        <taxon>Rhodospirillales</taxon>
        <taxon>Rhodospirillaceae</taxon>
        <taxon>Phaeovibrio</taxon>
    </lineage>
</organism>